<evidence type="ECO:0000313" key="3">
    <source>
        <dbReference type="Proteomes" id="UP000289738"/>
    </source>
</evidence>
<proteinExistence type="predicted"/>
<dbReference type="InterPro" id="IPR002156">
    <property type="entry name" value="RNaseH_domain"/>
</dbReference>
<dbReference type="Gene3D" id="3.30.420.10">
    <property type="entry name" value="Ribonuclease H-like superfamily/Ribonuclease H"/>
    <property type="match status" value="1"/>
</dbReference>
<reference evidence="2 3" key="1">
    <citation type="submission" date="2019-01" db="EMBL/GenBank/DDBJ databases">
        <title>Sequencing of cultivated peanut Arachis hypogaea provides insights into genome evolution and oil improvement.</title>
        <authorList>
            <person name="Chen X."/>
        </authorList>
    </citation>
    <scope>NUCLEOTIDE SEQUENCE [LARGE SCALE GENOMIC DNA]</scope>
    <source>
        <strain evidence="3">cv. Fuhuasheng</strain>
        <tissue evidence="2">Leaves</tissue>
    </source>
</reference>
<gene>
    <name evidence="2" type="ORF">Ahy_B02g057869</name>
</gene>
<sequence>MSIWKILIPPNGRSSFFNTELNEWLLQSLTANNNWNWLFGVAMLSIWYFRNKLVFNGEAVHVTTAINQIRARSEEFFIISRSKLKPHNTQAVGESLIRWSRPEEGCVKVNVDGSWFGHTNNAACGGVFRDSDGRFLKGFSCNLGNCSIMHAELWAVIHGLNIATTNGYQYLVVESDSAEAINFINRGCYPTHPCAPLVQDIRVLAARIHKVAWLHSLHEANSVTDLLAKKGYELPMGLHLFDQAPLLLAMRYFVTVSRPSG</sequence>
<dbReference type="GO" id="GO:0004523">
    <property type="term" value="F:RNA-DNA hybrid ribonuclease activity"/>
    <property type="evidence" value="ECO:0007669"/>
    <property type="project" value="InterPro"/>
</dbReference>
<dbReference type="AlphaFoldDB" id="A0A445AD72"/>
<dbReference type="PROSITE" id="PS50879">
    <property type="entry name" value="RNASE_H_1"/>
    <property type="match status" value="1"/>
</dbReference>
<evidence type="ECO:0000259" key="1">
    <source>
        <dbReference type="PROSITE" id="PS50879"/>
    </source>
</evidence>
<dbReference type="Pfam" id="PF13456">
    <property type="entry name" value="RVT_3"/>
    <property type="match status" value="1"/>
</dbReference>
<protein>
    <recommendedName>
        <fullName evidence="1">RNase H type-1 domain-containing protein</fullName>
    </recommendedName>
</protein>
<dbReference type="InterPro" id="IPR012337">
    <property type="entry name" value="RNaseH-like_sf"/>
</dbReference>
<dbReference type="InterPro" id="IPR053151">
    <property type="entry name" value="RNase_H-like"/>
</dbReference>
<dbReference type="EMBL" id="SDMP01000012">
    <property type="protein sequence ID" value="RYR24369.1"/>
    <property type="molecule type" value="Genomic_DNA"/>
</dbReference>
<dbReference type="PANTHER" id="PTHR47723:SF19">
    <property type="entry name" value="POLYNUCLEOTIDYL TRANSFERASE, RIBONUCLEASE H-LIKE SUPERFAMILY PROTEIN"/>
    <property type="match status" value="1"/>
</dbReference>
<organism evidence="2 3">
    <name type="scientific">Arachis hypogaea</name>
    <name type="common">Peanut</name>
    <dbReference type="NCBI Taxonomy" id="3818"/>
    <lineage>
        <taxon>Eukaryota</taxon>
        <taxon>Viridiplantae</taxon>
        <taxon>Streptophyta</taxon>
        <taxon>Embryophyta</taxon>
        <taxon>Tracheophyta</taxon>
        <taxon>Spermatophyta</taxon>
        <taxon>Magnoliopsida</taxon>
        <taxon>eudicotyledons</taxon>
        <taxon>Gunneridae</taxon>
        <taxon>Pentapetalae</taxon>
        <taxon>rosids</taxon>
        <taxon>fabids</taxon>
        <taxon>Fabales</taxon>
        <taxon>Fabaceae</taxon>
        <taxon>Papilionoideae</taxon>
        <taxon>50 kb inversion clade</taxon>
        <taxon>dalbergioids sensu lato</taxon>
        <taxon>Dalbergieae</taxon>
        <taxon>Pterocarpus clade</taxon>
        <taxon>Arachis</taxon>
    </lineage>
</organism>
<accession>A0A445AD72</accession>
<feature type="domain" description="RNase H type-1" evidence="1">
    <location>
        <begin position="103"/>
        <end position="233"/>
    </location>
</feature>
<keyword evidence="3" id="KW-1185">Reference proteome</keyword>
<dbReference type="STRING" id="3818.A0A445AD72"/>
<name>A0A445AD72_ARAHY</name>
<evidence type="ECO:0000313" key="2">
    <source>
        <dbReference type="EMBL" id="RYR24369.1"/>
    </source>
</evidence>
<dbReference type="InterPro" id="IPR036397">
    <property type="entry name" value="RNaseH_sf"/>
</dbReference>
<comment type="caution">
    <text evidence="2">The sequence shown here is derived from an EMBL/GenBank/DDBJ whole genome shotgun (WGS) entry which is preliminary data.</text>
</comment>
<dbReference type="PANTHER" id="PTHR47723">
    <property type="entry name" value="OS05G0353850 PROTEIN"/>
    <property type="match status" value="1"/>
</dbReference>
<dbReference type="Proteomes" id="UP000289738">
    <property type="component" value="Chromosome B02"/>
</dbReference>
<dbReference type="GO" id="GO:0003676">
    <property type="term" value="F:nucleic acid binding"/>
    <property type="evidence" value="ECO:0007669"/>
    <property type="project" value="InterPro"/>
</dbReference>
<dbReference type="InterPro" id="IPR044730">
    <property type="entry name" value="RNase_H-like_dom_plant"/>
</dbReference>
<dbReference type="SUPFAM" id="SSF53098">
    <property type="entry name" value="Ribonuclease H-like"/>
    <property type="match status" value="1"/>
</dbReference>
<dbReference type="CDD" id="cd06222">
    <property type="entry name" value="RNase_H_like"/>
    <property type="match status" value="1"/>
</dbReference>